<sequence length="154" mass="18166">MKDISEIAELNLTLKAELIKSIQDLINLVHEVFEQQSLKEKLFRIFDTTTNKNIKKFWKNISLANSSITQDDYEIKHIKNKITKYYFVIIKKYGEIKCPICSPSQSSSEIFSQLFYLSDLVSEKNFHYKPFNELYSSLTTEKYRPSASKQQFEQ</sequence>
<gene>
    <name evidence="1" type="ORF">GMARGA_LOCUS21424</name>
</gene>
<keyword evidence="2" id="KW-1185">Reference proteome</keyword>
<evidence type="ECO:0000313" key="2">
    <source>
        <dbReference type="Proteomes" id="UP000789901"/>
    </source>
</evidence>
<name>A0ABN7VRV5_GIGMA</name>
<organism evidence="1 2">
    <name type="scientific">Gigaspora margarita</name>
    <dbReference type="NCBI Taxonomy" id="4874"/>
    <lineage>
        <taxon>Eukaryota</taxon>
        <taxon>Fungi</taxon>
        <taxon>Fungi incertae sedis</taxon>
        <taxon>Mucoromycota</taxon>
        <taxon>Glomeromycotina</taxon>
        <taxon>Glomeromycetes</taxon>
        <taxon>Diversisporales</taxon>
        <taxon>Gigasporaceae</taxon>
        <taxon>Gigaspora</taxon>
    </lineage>
</organism>
<proteinExistence type="predicted"/>
<protein>
    <submittedName>
        <fullName evidence="1">10885_t:CDS:1</fullName>
    </submittedName>
</protein>
<dbReference type="Proteomes" id="UP000789901">
    <property type="component" value="Unassembled WGS sequence"/>
</dbReference>
<accession>A0ABN7VRV5</accession>
<feature type="non-terminal residue" evidence="1">
    <location>
        <position position="154"/>
    </location>
</feature>
<comment type="caution">
    <text evidence="1">The sequence shown here is derived from an EMBL/GenBank/DDBJ whole genome shotgun (WGS) entry which is preliminary data.</text>
</comment>
<reference evidence="1 2" key="1">
    <citation type="submission" date="2021-06" db="EMBL/GenBank/DDBJ databases">
        <authorList>
            <person name="Kallberg Y."/>
            <person name="Tangrot J."/>
            <person name="Rosling A."/>
        </authorList>
    </citation>
    <scope>NUCLEOTIDE SEQUENCE [LARGE SCALE GENOMIC DNA]</scope>
    <source>
        <strain evidence="1 2">120-4 pot B 10/14</strain>
    </source>
</reference>
<evidence type="ECO:0000313" key="1">
    <source>
        <dbReference type="EMBL" id="CAG8792278.1"/>
    </source>
</evidence>
<dbReference type="EMBL" id="CAJVQB010019782">
    <property type="protein sequence ID" value="CAG8792278.1"/>
    <property type="molecule type" value="Genomic_DNA"/>
</dbReference>